<organism evidence="1 2">
    <name type="scientific">Paenibacillus glycanilyticus</name>
    <dbReference type="NCBI Taxonomy" id="126569"/>
    <lineage>
        <taxon>Bacteria</taxon>
        <taxon>Bacillati</taxon>
        <taxon>Bacillota</taxon>
        <taxon>Bacilli</taxon>
        <taxon>Bacillales</taxon>
        <taxon>Paenibacillaceae</taxon>
        <taxon>Paenibacillus</taxon>
    </lineage>
</organism>
<dbReference type="EMBL" id="BTCL01000003">
    <property type="protein sequence ID" value="GMK43959.1"/>
    <property type="molecule type" value="Genomic_DNA"/>
</dbReference>
<evidence type="ECO:0000313" key="2">
    <source>
        <dbReference type="Proteomes" id="UP001285921"/>
    </source>
</evidence>
<dbReference type="Proteomes" id="UP001285921">
    <property type="component" value="Unassembled WGS sequence"/>
</dbReference>
<keyword evidence="2" id="KW-1185">Reference proteome</keyword>
<accession>A0ABQ6NGR9</accession>
<proteinExistence type="predicted"/>
<protein>
    <submittedName>
        <fullName evidence="1">Uncharacterized protein</fullName>
    </submittedName>
</protein>
<reference evidence="1 2" key="1">
    <citation type="submission" date="2023-05" db="EMBL/GenBank/DDBJ databases">
        <title>Draft genome of Paenibacillus sp. CCS26.</title>
        <authorList>
            <person name="Akita H."/>
            <person name="Shinto Y."/>
            <person name="Kimura Z."/>
        </authorList>
    </citation>
    <scope>NUCLEOTIDE SEQUENCE [LARGE SCALE GENOMIC DNA]</scope>
    <source>
        <strain evidence="1 2">CCS26</strain>
    </source>
</reference>
<comment type="caution">
    <text evidence="1">The sequence shown here is derived from an EMBL/GenBank/DDBJ whole genome shotgun (WGS) entry which is preliminary data.</text>
</comment>
<name>A0ABQ6NGR9_9BACL</name>
<gene>
    <name evidence="1" type="ORF">PghCCS26_10860</name>
</gene>
<sequence length="57" mass="6558">MQDIGGFSHMLSLCNFHKISHLSNFHYTHPILHAQNASTLSYLNIVAIKYLILILNY</sequence>
<evidence type="ECO:0000313" key="1">
    <source>
        <dbReference type="EMBL" id="GMK43959.1"/>
    </source>
</evidence>